<dbReference type="Gene3D" id="3.40.50.300">
    <property type="entry name" value="P-loop containing nucleotide triphosphate hydrolases"/>
    <property type="match status" value="1"/>
</dbReference>
<evidence type="ECO:0000313" key="1">
    <source>
        <dbReference type="EMBL" id="MCM2677427.1"/>
    </source>
</evidence>
<proteinExistence type="predicted"/>
<gene>
    <name evidence="1" type="ORF">NDM98_19600</name>
</gene>
<protein>
    <recommendedName>
        <fullName evidence="3">Uridine kinase</fullName>
    </recommendedName>
</protein>
<dbReference type="InterPro" id="IPR027417">
    <property type="entry name" value="P-loop_NTPase"/>
</dbReference>
<evidence type="ECO:0000313" key="2">
    <source>
        <dbReference type="Proteomes" id="UP001203665"/>
    </source>
</evidence>
<sequence length="179" mass="20322">MRKLPVIIAVAAISGGGKTTIAKQLNQKLENVKTLYFDNYNFEGPDDIINWLDRGANYEEWNLAPLVKDLEILLSESLDYIVLDYPFAYKHTNMSKFINIAVFIDTPLDIAMARRITRDFKNKSVDDILSEMTNYTAQGRRGYLEMLKTIKPNSDIVIDGTLPLLETVNKILQSINSST</sequence>
<dbReference type="Proteomes" id="UP001203665">
    <property type="component" value="Unassembled WGS sequence"/>
</dbReference>
<name>A0ABT0XQ84_9BACI</name>
<accession>A0ABT0XQ84</accession>
<dbReference type="SUPFAM" id="SSF52540">
    <property type="entry name" value="P-loop containing nucleoside triphosphate hydrolases"/>
    <property type="match status" value="1"/>
</dbReference>
<comment type="caution">
    <text evidence="1">The sequence shown here is derived from an EMBL/GenBank/DDBJ whole genome shotgun (WGS) entry which is preliminary data.</text>
</comment>
<evidence type="ECO:0008006" key="3">
    <source>
        <dbReference type="Google" id="ProtNLM"/>
    </source>
</evidence>
<dbReference type="EMBL" id="JAMQJY010000004">
    <property type="protein sequence ID" value="MCM2677427.1"/>
    <property type="molecule type" value="Genomic_DNA"/>
</dbReference>
<organism evidence="1 2">
    <name type="scientific">Alkalicoccobacillus plakortidis</name>
    <dbReference type="NCBI Taxonomy" id="444060"/>
    <lineage>
        <taxon>Bacteria</taxon>
        <taxon>Bacillati</taxon>
        <taxon>Bacillota</taxon>
        <taxon>Bacilli</taxon>
        <taxon>Bacillales</taxon>
        <taxon>Bacillaceae</taxon>
        <taxon>Alkalicoccobacillus</taxon>
    </lineage>
</organism>
<dbReference type="NCBIfam" id="NF006085">
    <property type="entry name" value="PRK08233.1"/>
    <property type="match status" value="1"/>
</dbReference>
<keyword evidence="2" id="KW-1185">Reference proteome</keyword>
<reference evidence="1" key="1">
    <citation type="submission" date="2022-06" db="EMBL/GenBank/DDBJ databases">
        <title>Alkalicoccobacillus porphyridii sp. nov., isolated from a marine red alga, Porphyridium purpureum and reclassification of Shouchella plakortidis and Shouchella gibsonii as Alkalicoccobacillus plakortidis comb. nov. and Alkalicoccobacillus gibsonii comb. nov.</title>
        <authorList>
            <person name="Kim K.H."/>
            <person name="Lee J.K."/>
            <person name="Han D.M."/>
            <person name="Baek J.H."/>
            <person name="Jeon C.O."/>
        </authorList>
    </citation>
    <scope>NUCLEOTIDE SEQUENCE</scope>
    <source>
        <strain evidence="1">DSM 19153</strain>
    </source>
</reference>
<dbReference type="RefSeq" id="WP_251611216.1">
    <property type="nucleotide sequence ID" value="NZ_JAMQJY010000004.1"/>
</dbReference>